<feature type="region of interest" description="Disordered" evidence="1">
    <location>
        <begin position="92"/>
        <end position="116"/>
    </location>
</feature>
<dbReference type="EMBL" id="WIGN01000063">
    <property type="protein sequence ID" value="KAF6812475.1"/>
    <property type="molecule type" value="Genomic_DNA"/>
</dbReference>
<evidence type="ECO:0000313" key="3">
    <source>
        <dbReference type="Proteomes" id="UP000652219"/>
    </source>
</evidence>
<sequence>MGAMRVDMTLQLVGVLIASRRHQEAPARSSEALAVLEKKRALEGRDIDSDPAQPYLLSIMEELEKALMGMHRFDEAEQVQAEVLHVRAQTCQSGRRTTSHSPEPLGPVVEEGTRETGPEELPIYTLDASVRSFDSCLLQRFEHHASDTSHEAHIKRDALRTVVYPAPKNVRRHLS</sequence>
<reference evidence="2 3" key="1">
    <citation type="journal article" date="2020" name="Phytopathology">
        <title>Genome Sequence Resources of Colletotrichum truncatum, C. plurivorum, C. musicola, and C. sojae: Four Species Pathogenic to Soybean (Glycine max).</title>
        <authorList>
            <person name="Rogerio F."/>
            <person name="Boufleur T.R."/>
            <person name="Ciampi-Guillardi M."/>
            <person name="Sukno S.A."/>
            <person name="Thon M.R."/>
            <person name="Massola Junior N.S."/>
            <person name="Baroncelli R."/>
        </authorList>
    </citation>
    <scope>NUCLEOTIDE SEQUENCE [LARGE SCALE GENOMIC DNA]</scope>
    <source>
        <strain evidence="2 3">LFN0009</strain>
    </source>
</reference>
<name>A0A8H6JH67_9PEZI</name>
<comment type="caution">
    <text evidence="2">The sequence shown here is derived from an EMBL/GenBank/DDBJ whole genome shotgun (WGS) entry which is preliminary data.</text>
</comment>
<dbReference type="AlphaFoldDB" id="A0A8H6JH67"/>
<gene>
    <name evidence="2" type="ORF">CSOJ01_05180</name>
</gene>
<evidence type="ECO:0000313" key="2">
    <source>
        <dbReference type="EMBL" id="KAF6812475.1"/>
    </source>
</evidence>
<feature type="compositionally biased region" description="Polar residues" evidence="1">
    <location>
        <begin position="92"/>
        <end position="101"/>
    </location>
</feature>
<evidence type="ECO:0000256" key="1">
    <source>
        <dbReference type="SAM" id="MobiDB-lite"/>
    </source>
</evidence>
<keyword evidence="3" id="KW-1185">Reference proteome</keyword>
<dbReference type="Proteomes" id="UP000652219">
    <property type="component" value="Unassembled WGS sequence"/>
</dbReference>
<accession>A0A8H6JH67</accession>
<organism evidence="2 3">
    <name type="scientific">Colletotrichum sojae</name>
    <dbReference type="NCBI Taxonomy" id="2175907"/>
    <lineage>
        <taxon>Eukaryota</taxon>
        <taxon>Fungi</taxon>
        <taxon>Dikarya</taxon>
        <taxon>Ascomycota</taxon>
        <taxon>Pezizomycotina</taxon>
        <taxon>Sordariomycetes</taxon>
        <taxon>Hypocreomycetidae</taxon>
        <taxon>Glomerellales</taxon>
        <taxon>Glomerellaceae</taxon>
        <taxon>Colletotrichum</taxon>
        <taxon>Colletotrichum orchidearum species complex</taxon>
    </lineage>
</organism>
<proteinExistence type="predicted"/>
<protein>
    <submittedName>
        <fullName evidence="2">Uncharacterized protein</fullName>
    </submittedName>
</protein>